<dbReference type="CDD" id="cd10549">
    <property type="entry name" value="MtMvhB_like"/>
    <property type="match status" value="2"/>
</dbReference>
<feature type="domain" description="4Fe-4S ferredoxin-type" evidence="1">
    <location>
        <begin position="145"/>
        <end position="174"/>
    </location>
</feature>
<dbReference type="eggNOG" id="arCOG02180">
    <property type="taxonomic scope" value="Archaea"/>
</dbReference>
<dbReference type="AlphaFoldDB" id="A6UPP4"/>
<evidence type="ECO:0000313" key="3">
    <source>
        <dbReference type="Proteomes" id="UP000001107"/>
    </source>
</evidence>
<dbReference type="InterPro" id="IPR017896">
    <property type="entry name" value="4Fe4S_Fe-S-bd"/>
</dbReference>
<dbReference type="GO" id="GO:0016491">
    <property type="term" value="F:oxidoreductase activity"/>
    <property type="evidence" value="ECO:0007669"/>
    <property type="project" value="UniProtKB-ARBA"/>
</dbReference>
<dbReference type="PIRSF" id="PIRSF005658">
    <property type="entry name" value="FwdF"/>
    <property type="match status" value="1"/>
</dbReference>
<dbReference type="Pfam" id="PF12838">
    <property type="entry name" value="Fer4_7"/>
    <property type="match status" value="3"/>
</dbReference>
<keyword evidence="3" id="KW-1185">Reference proteome</keyword>
<dbReference type="InterPro" id="IPR053559">
    <property type="entry name" value="Polyferredoxin"/>
</dbReference>
<name>A6UPP4_METVS</name>
<dbReference type="EMBL" id="CP000742">
    <property type="protein sequence ID" value="ABR54466.1"/>
    <property type="molecule type" value="Genomic_DNA"/>
</dbReference>
<dbReference type="NCBIfam" id="NF042909">
    <property type="entry name" value="FMH_DH_FwdF"/>
    <property type="match status" value="1"/>
</dbReference>
<dbReference type="HOGENOM" id="CLU_050974_0_0_2"/>
<evidence type="ECO:0000313" key="2">
    <source>
        <dbReference type="EMBL" id="ABR54466.1"/>
    </source>
</evidence>
<accession>A6UPP4</accession>
<sequence length="352" mass="38373">MKNIKRDEKDGVIEISREGVEKRVLKWEDCVCVGCGICNEICPTNAIEMGPLGAIFRGDIDAPKLDISEKCVLCGMCACACPFDAVTLKINDKLNTEMPQYPKIKRGIELNQKKCVLCEQCELVCPQSAIDVERTIPERKTLVLGEINIKKDACVLCGICADYCPADAIELVPNKMNALNLKPIADIKVDLDACVYCKVCEKACPHNAIEAICYKCPLASRIKKPELYSEIKGQTNIDKDLCVSCGWCANICPVEAITVEKPFEGELLIDNDTCGACGACISVCPCKALVFPKPEKAADKVPKVSVNPAVCILCGACAQSCPVDALKVKRTKINMTEANAPAWKKAFEKLMK</sequence>
<reference evidence="2" key="1">
    <citation type="submission" date="2007-06" db="EMBL/GenBank/DDBJ databases">
        <title>Complete sequence of Methanococcus vannielii SB.</title>
        <authorList>
            <consortium name="US DOE Joint Genome Institute"/>
            <person name="Copeland A."/>
            <person name="Lucas S."/>
            <person name="Lapidus A."/>
            <person name="Barry K."/>
            <person name="Glavina del Rio T."/>
            <person name="Dalin E."/>
            <person name="Tice H."/>
            <person name="Pitluck S."/>
            <person name="Chain P."/>
            <person name="Malfatti S."/>
            <person name="Shin M."/>
            <person name="Vergez L."/>
            <person name="Schmutz J."/>
            <person name="Larimer F."/>
            <person name="Land M."/>
            <person name="Hauser L."/>
            <person name="Kyrpides N."/>
            <person name="Anderson I."/>
            <person name="Sieprawska-Lupa M."/>
            <person name="Whitman W.B."/>
            <person name="Richardson P."/>
        </authorList>
    </citation>
    <scope>NUCLEOTIDE SEQUENCE [LARGE SCALE GENOMIC DNA]</scope>
    <source>
        <strain evidence="2">SB</strain>
    </source>
</reference>
<dbReference type="InterPro" id="IPR043256">
    <property type="entry name" value="MvhB-like"/>
</dbReference>
<dbReference type="PANTHER" id="PTHR43193:SF2">
    <property type="entry name" value="POLYFERREDOXIN PROTEIN FWDF"/>
    <property type="match status" value="1"/>
</dbReference>
<dbReference type="STRING" id="406327.Mevan_0559"/>
<dbReference type="GeneID" id="5326003"/>
<feature type="domain" description="4Fe-4S ferredoxin-type" evidence="1">
    <location>
        <begin position="233"/>
        <end position="262"/>
    </location>
</feature>
<dbReference type="Proteomes" id="UP000001107">
    <property type="component" value="Chromosome"/>
</dbReference>
<dbReference type="PROSITE" id="PS51379">
    <property type="entry name" value="4FE4S_FER_2"/>
    <property type="match status" value="8"/>
</dbReference>
<feature type="domain" description="4Fe-4S ferredoxin-type" evidence="1">
    <location>
        <begin position="302"/>
        <end position="331"/>
    </location>
</feature>
<protein>
    <submittedName>
        <fullName evidence="2">4Fe-4S ferredoxin iron-sulfur binding domain protein</fullName>
    </submittedName>
</protein>
<feature type="domain" description="4Fe-4S ferredoxin-type" evidence="1">
    <location>
        <begin position="185"/>
        <end position="214"/>
    </location>
</feature>
<dbReference type="KEGG" id="mvn:Mevan_0559"/>
<feature type="domain" description="4Fe-4S ferredoxin-type" evidence="1">
    <location>
        <begin position="106"/>
        <end position="135"/>
    </location>
</feature>
<feature type="domain" description="4Fe-4S ferredoxin-type" evidence="1">
    <location>
        <begin position="22"/>
        <end position="52"/>
    </location>
</feature>
<feature type="domain" description="4Fe-4S ferredoxin-type" evidence="1">
    <location>
        <begin position="61"/>
        <end position="91"/>
    </location>
</feature>
<dbReference type="Gene3D" id="3.30.70.20">
    <property type="match status" value="4"/>
</dbReference>
<dbReference type="Pfam" id="PF00037">
    <property type="entry name" value="Fer4"/>
    <property type="match status" value="2"/>
</dbReference>
<dbReference type="OrthoDB" id="23833at2157"/>
<dbReference type="RefSeq" id="WP_011972369.1">
    <property type="nucleotide sequence ID" value="NC_009634.1"/>
</dbReference>
<dbReference type="InterPro" id="IPR052977">
    <property type="entry name" value="Polyferredoxin-like_ET"/>
</dbReference>
<dbReference type="Gene3D" id="3.30.70.3270">
    <property type="match status" value="1"/>
</dbReference>
<proteinExistence type="predicted"/>
<dbReference type="PANTHER" id="PTHR43193">
    <property type="match status" value="1"/>
</dbReference>
<feature type="domain" description="4Fe-4S ferredoxin-type" evidence="1">
    <location>
        <begin position="265"/>
        <end position="294"/>
    </location>
</feature>
<gene>
    <name evidence="2" type="ordered locus">Mevan_0559</name>
</gene>
<evidence type="ECO:0000259" key="1">
    <source>
        <dbReference type="PROSITE" id="PS51379"/>
    </source>
</evidence>
<dbReference type="SUPFAM" id="SSF54862">
    <property type="entry name" value="4Fe-4S ferredoxins"/>
    <property type="match status" value="1"/>
</dbReference>
<dbReference type="PROSITE" id="PS00198">
    <property type="entry name" value="4FE4S_FER_1"/>
    <property type="match status" value="4"/>
</dbReference>
<organism evidence="2 3">
    <name type="scientific">Methanococcus vannielii (strain ATCC 35089 / DSM 1224 / JCM 13029 / OCM 148 / SB)</name>
    <dbReference type="NCBI Taxonomy" id="406327"/>
    <lineage>
        <taxon>Archaea</taxon>
        <taxon>Methanobacteriati</taxon>
        <taxon>Methanobacteriota</taxon>
        <taxon>Methanomada group</taxon>
        <taxon>Methanococci</taxon>
        <taxon>Methanococcales</taxon>
        <taxon>Methanococcaceae</taxon>
        <taxon>Methanococcus</taxon>
    </lineage>
</organism>
<dbReference type="InterPro" id="IPR017900">
    <property type="entry name" value="4Fe4S_Fe_S_CS"/>
</dbReference>